<dbReference type="KEGG" id="mend:L6E24_01705"/>
<keyword evidence="2" id="KW-1185">Reference proteome</keyword>
<gene>
    <name evidence="1" type="ORF">L6E24_01705</name>
</gene>
<dbReference type="RefSeq" id="WP_257743013.1">
    <property type="nucleotide sequence ID" value="NZ_CP096115.1"/>
</dbReference>
<proteinExistence type="predicted"/>
<dbReference type="AlphaFoldDB" id="A0A9E7PMD5"/>
<dbReference type="Proteomes" id="UP001060368">
    <property type="component" value="Chromosome"/>
</dbReference>
<evidence type="ECO:0000313" key="1">
    <source>
        <dbReference type="EMBL" id="UUX92869.1"/>
    </source>
</evidence>
<organism evidence="1 2">
    <name type="scientific">Methanoplanus endosymbiosus</name>
    <dbReference type="NCBI Taxonomy" id="33865"/>
    <lineage>
        <taxon>Archaea</taxon>
        <taxon>Methanobacteriati</taxon>
        <taxon>Methanobacteriota</taxon>
        <taxon>Stenosarchaea group</taxon>
        <taxon>Methanomicrobia</taxon>
        <taxon>Methanomicrobiales</taxon>
        <taxon>Methanomicrobiaceae</taxon>
        <taxon>Methanoplanus</taxon>
    </lineage>
</organism>
<dbReference type="EMBL" id="CP096115">
    <property type="protein sequence ID" value="UUX92869.1"/>
    <property type="molecule type" value="Genomic_DNA"/>
</dbReference>
<protein>
    <submittedName>
        <fullName evidence="1">Uncharacterized protein</fullName>
    </submittedName>
</protein>
<name>A0A9E7PMD5_9EURY</name>
<dbReference type="GeneID" id="74306370"/>
<evidence type="ECO:0000313" key="2">
    <source>
        <dbReference type="Proteomes" id="UP001060368"/>
    </source>
</evidence>
<sequence length="61" mass="6805">MMCTEQEERKAVLTENNISPAGAGTNEICEYIAVFDFSAIHISTLQKKDTIIFNTGDENNH</sequence>
<accession>A0A9E7PMD5</accession>
<reference evidence="1" key="1">
    <citation type="submission" date="2022-04" db="EMBL/GenBank/DDBJ databases">
        <title>Complete genome of Methanoplanus endosymbiosus DSM 3599.</title>
        <authorList>
            <person name="Chen S.-C."/>
            <person name="You Y.-T."/>
            <person name="Zhou Y.-Z."/>
            <person name="Lai M.-C."/>
        </authorList>
    </citation>
    <scope>NUCLEOTIDE SEQUENCE</scope>
    <source>
        <strain evidence="1">DSM 3599</strain>
    </source>
</reference>